<dbReference type="PANTHER" id="PTHR32071">
    <property type="entry name" value="TRANSCRIPTIONAL REGULATORY PROTEIN"/>
    <property type="match status" value="1"/>
</dbReference>
<organism evidence="4 5">
    <name type="scientific">Megasphaera cerevisiae DSM 20462</name>
    <dbReference type="NCBI Taxonomy" id="1122219"/>
    <lineage>
        <taxon>Bacteria</taxon>
        <taxon>Bacillati</taxon>
        <taxon>Bacillota</taxon>
        <taxon>Negativicutes</taxon>
        <taxon>Veillonellales</taxon>
        <taxon>Veillonellaceae</taxon>
        <taxon>Megasphaera</taxon>
    </lineage>
</organism>
<dbReference type="Pfam" id="PF00158">
    <property type="entry name" value="Sigma54_activat"/>
    <property type="match status" value="1"/>
</dbReference>
<feature type="domain" description="Sigma-54 factor interaction" evidence="3">
    <location>
        <begin position="325"/>
        <end position="551"/>
    </location>
</feature>
<dbReference type="SMART" id="SM00382">
    <property type="entry name" value="AAA"/>
    <property type="match status" value="1"/>
</dbReference>
<dbReference type="PROSITE" id="PS00675">
    <property type="entry name" value="SIGMA54_INTERACT_1"/>
    <property type="match status" value="1"/>
</dbReference>
<dbReference type="PROSITE" id="PS50045">
    <property type="entry name" value="SIGMA54_INTERACT_4"/>
    <property type="match status" value="1"/>
</dbReference>
<dbReference type="AlphaFoldDB" id="A0A0J6ZRY0"/>
<dbReference type="Gene3D" id="1.10.8.60">
    <property type="match status" value="1"/>
</dbReference>
<accession>A0A0J6ZRY0</accession>
<dbReference type="PANTHER" id="PTHR32071:SF57">
    <property type="entry name" value="C4-DICARBOXYLATE TRANSPORT TRANSCRIPTIONAL REGULATORY PROTEIN DCTD"/>
    <property type="match status" value="1"/>
</dbReference>
<dbReference type="InterPro" id="IPR027417">
    <property type="entry name" value="P-loop_NTPase"/>
</dbReference>
<dbReference type="SUPFAM" id="SSF159800">
    <property type="entry name" value="PrpR receptor domain-like"/>
    <property type="match status" value="1"/>
</dbReference>
<dbReference type="InterPro" id="IPR009057">
    <property type="entry name" value="Homeodomain-like_sf"/>
</dbReference>
<dbReference type="Proteomes" id="UP000036503">
    <property type="component" value="Unassembled WGS sequence"/>
</dbReference>
<dbReference type="InParanoid" id="A0A0J6ZRY0"/>
<dbReference type="InterPro" id="IPR058031">
    <property type="entry name" value="AAA_lid_NorR"/>
</dbReference>
<dbReference type="Gene3D" id="3.30.450.20">
    <property type="entry name" value="PAS domain"/>
    <property type="match status" value="1"/>
</dbReference>
<dbReference type="Pfam" id="PF25601">
    <property type="entry name" value="AAA_lid_14"/>
    <property type="match status" value="1"/>
</dbReference>
<keyword evidence="1" id="KW-0547">Nucleotide-binding</keyword>
<dbReference type="InterPro" id="IPR025662">
    <property type="entry name" value="Sigma_54_int_dom_ATP-bd_1"/>
</dbReference>
<evidence type="ECO:0000313" key="5">
    <source>
        <dbReference type="Proteomes" id="UP000036503"/>
    </source>
</evidence>
<dbReference type="OrthoDB" id="9803970at2"/>
<comment type="caution">
    <text evidence="4">The sequence shown here is derived from an EMBL/GenBank/DDBJ whole genome shotgun (WGS) entry which is preliminary data.</text>
</comment>
<dbReference type="PROSITE" id="PS00676">
    <property type="entry name" value="SIGMA54_INTERACT_2"/>
    <property type="match status" value="1"/>
</dbReference>
<dbReference type="InterPro" id="IPR006120">
    <property type="entry name" value="Resolvase_HTH_dom"/>
</dbReference>
<protein>
    <submittedName>
        <fullName evidence="4">RNA polymerase subunit sigma-54</fullName>
    </submittedName>
</protein>
<keyword evidence="2" id="KW-0067">ATP-binding</keyword>
<dbReference type="STRING" id="39029.BSR42_07535"/>
<reference evidence="4 5" key="1">
    <citation type="submission" date="2015-06" db="EMBL/GenBank/DDBJ databases">
        <title>Draft genome sequence of beer spoilage bacterium Megasphaera cerevisiae type strain 20462.</title>
        <authorList>
            <person name="Kutumbaka K."/>
            <person name="Pasmowitz J."/>
            <person name="Mategko J."/>
            <person name="Reyes D."/>
            <person name="Friedrich A."/>
            <person name="Han S."/>
            <person name="Martens-Habbena W."/>
            <person name="Neal-McKinney J."/>
            <person name="Janagama H.K."/>
            <person name="Nadala C."/>
            <person name="Samadpour M."/>
        </authorList>
    </citation>
    <scope>NUCLEOTIDE SEQUENCE [LARGE SCALE GENOMIC DNA]</scope>
    <source>
        <strain evidence="4 5">DSM 20462</strain>
    </source>
</reference>
<dbReference type="GO" id="GO:0003677">
    <property type="term" value="F:DNA binding"/>
    <property type="evidence" value="ECO:0007669"/>
    <property type="project" value="InterPro"/>
</dbReference>
<dbReference type="FunFam" id="3.40.50.300:FF:000006">
    <property type="entry name" value="DNA-binding transcriptional regulator NtrC"/>
    <property type="match status" value="1"/>
</dbReference>
<evidence type="ECO:0000256" key="1">
    <source>
        <dbReference type="ARBA" id="ARBA00022741"/>
    </source>
</evidence>
<dbReference type="InterPro" id="IPR002078">
    <property type="entry name" value="Sigma_54_int"/>
</dbReference>
<dbReference type="EMBL" id="LEKT01000002">
    <property type="protein sequence ID" value="KMO87711.1"/>
    <property type="molecule type" value="Genomic_DNA"/>
</dbReference>
<sequence>MEKISFLVADESLKNDIERTLWTYRNSFGSTHISTEIEIINFPHLIEQGNYMIQKGAQVIITNSGSHQILSGAIDDIPILCLYSSTNDALYTLRKVEHYKKIHLLLNKHFMFNMSACSPHIAKKLQLHPPYSVSTSQNEILKILDKIPVTPDTAIVGCTLLPQIAAHIPMPIYPIRPSESTILSVYQYANELIAFHRKDRKQLSLLTSVLSHVDEGIILYDKEGKISHINKQARIFLKASSHAKKIREIFPDLPYSAAAPMQFKERIIQSPPYTLVVNSAPFQIEKESHYILAIRDVTELQRLEKNIRYKLAKTGLQAAHHFDAIKTASSNMQAVIDTAKIISAYTAPVLIQGESGTGKELFAQSIHNASPRRSGPFVVVNCAALPPELLESELFGYVGGAFTGARKEGKAGYFELAHTGTIFLDEINSMSPNIQSKLLRVLETKAVMRIGSDYIIPLDIRIISASNADIMQAVQSGNFRRDLFFRLNTLTLNLPSLNDRPSDIVFLFSQFLQTLSGQTPSLPPGLKTALEQHHWWGNIRELHSVALRYHIFGNTSDSTYQYLFDQPHTQESQFPLIDKDTLRIDMKQLHKEVELLIIHNLRQQGYTKLQIAKILNISRQTLFNKIKSAAR</sequence>
<dbReference type="SUPFAM" id="SSF46689">
    <property type="entry name" value="Homeodomain-like"/>
    <property type="match status" value="1"/>
</dbReference>
<proteinExistence type="predicted"/>
<dbReference type="GO" id="GO:0000150">
    <property type="term" value="F:DNA strand exchange activity"/>
    <property type="evidence" value="ECO:0007669"/>
    <property type="project" value="InterPro"/>
</dbReference>
<dbReference type="PATRIC" id="fig|1122219.3.peg.186"/>
<dbReference type="Gene3D" id="1.10.10.60">
    <property type="entry name" value="Homeodomain-like"/>
    <property type="match status" value="1"/>
</dbReference>
<evidence type="ECO:0000313" key="4">
    <source>
        <dbReference type="EMBL" id="KMO87711.1"/>
    </source>
</evidence>
<dbReference type="RefSeq" id="WP_048512932.1">
    <property type="nucleotide sequence ID" value="NZ_FUXD01000013.1"/>
</dbReference>
<dbReference type="SUPFAM" id="SSF52540">
    <property type="entry name" value="P-loop containing nucleoside triphosphate hydrolases"/>
    <property type="match status" value="1"/>
</dbReference>
<keyword evidence="5" id="KW-1185">Reference proteome</keyword>
<dbReference type="Gene3D" id="3.40.50.300">
    <property type="entry name" value="P-loop containing nucleotide triphosphate hydrolases"/>
    <property type="match status" value="1"/>
</dbReference>
<dbReference type="InterPro" id="IPR003593">
    <property type="entry name" value="AAA+_ATPase"/>
</dbReference>
<dbReference type="Pfam" id="PF02796">
    <property type="entry name" value="HTH_7"/>
    <property type="match status" value="1"/>
</dbReference>
<dbReference type="InterPro" id="IPR025943">
    <property type="entry name" value="Sigma_54_int_dom_ATP-bd_2"/>
</dbReference>
<evidence type="ECO:0000256" key="2">
    <source>
        <dbReference type="ARBA" id="ARBA00022840"/>
    </source>
</evidence>
<dbReference type="GO" id="GO:0006355">
    <property type="term" value="P:regulation of DNA-templated transcription"/>
    <property type="evidence" value="ECO:0007669"/>
    <property type="project" value="InterPro"/>
</dbReference>
<dbReference type="CDD" id="cd00009">
    <property type="entry name" value="AAA"/>
    <property type="match status" value="1"/>
</dbReference>
<gene>
    <name evidence="4" type="ORF">AB840_00840</name>
</gene>
<dbReference type="GO" id="GO:0005524">
    <property type="term" value="F:ATP binding"/>
    <property type="evidence" value="ECO:0007669"/>
    <property type="project" value="UniProtKB-KW"/>
</dbReference>
<name>A0A0J6ZRY0_9FIRM</name>
<evidence type="ECO:0000259" key="3">
    <source>
        <dbReference type="PROSITE" id="PS50045"/>
    </source>
</evidence>